<feature type="chain" id="PRO_5021000607" description="CBM6 domain-containing protein" evidence="1">
    <location>
        <begin position="34"/>
        <end position="689"/>
    </location>
</feature>
<dbReference type="Pfam" id="PF03422">
    <property type="entry name" value="CBM_6"/>
    <property type="match status" value="1"/>
</dbReference>
<proteinExistence type="predicted"/>
<organism evidence="3 4">
    <name type="scientific">Cohnella fermenti</name>
    <dbReference type="NCBI Taxonomy" id="2565925"/>
    <lineage>
        <taxon>Bacteria</taxon>
        <taxon>Bacillati</taxon>
        <taxon>Bacillota</taxon>
        <taxon>Bacilli</taxon>
        <taxon>Bacillales</taxon>
        <taxon>Paenibacillaceae</taxon>
        <taxon>Cohnella</taxon>
    </lineage>
</organism>
<dbReference type="Gene3D" id="2.60.120.260">
    <property type="entry name" value="Galactose-binding domain-like"/>
    <property type="match status" value="2"/>
</dbReference>
<dbReference type="Pfam" id="PF22704">
    <property type="entry name" value="CBM13-like"/>
    <property type="match status" value="1"/>
</dbReference>
<dbReference type="PROSITE" id="PS51175">
    <property type="entry name" value="CBM6"/>
    <property type="match status" value="2"/>
</dbReference>
<evidence type="ECO:0000259" key="2">
    <source>
        <dbReference type="PROSITE" id="PS51175"/>
    </source>
</evidence>
<dbReference type="SUPFAM" id="SSF49785">
    <property type="entry name" value="Galactose-binding domain-like"/>
    <property type="match status" value="2"/>
</dbReference>
<dbReference type="InterPro" id="IPR008979">
    <property type="entry name" value="Galactose-bd-like_sf"/>
</dbReference>
<name>A0A4S4BFH9_9BACL</name>
<protein>
    <recommendedName>
        <fullName evidence="2">CBM6 domain-containing protein</fullName>
    </recommendedName>
</protein>
<feature type="signal peptide" evidence="1">
    <location>
        <begin position="1"/>
        <end position="33"/>
    </location>
</feature>
<accession>A0A4S4BFH9</accession>
<dbReference type="OrthoDB" id="9760056at2"/>
<dbReference type="InterPro" id="IPR055240">
    <property type="entry name" value="CBM13-like"/>
</dbReference>
<dbReference type="AlphaFoldDB" id="A0A4S4BFH9"/>
<dbReference type="GO" id="GO:0030246">
    <property type="term" value="F:carbohydrate binding"/>
    <property type="evidence" value="ECO:0007669"/>
    <property type="project" value="InterPro"/>
</dbReference>
<dbReference type="Proteomes" id="UP000310636">
    <property type="component" value="Unassembled WGS sequence"/>
</dbReference>
<dbReference type="Gene3D" id="3.20.20.80">
    <property type="entry name" value="Glycosidases"/>
    <property type="match status" value="1"/>
</dbReference>
<reference evidence="3 4" key="1">
    <citation type="submission" date="2019-04" db="EMBL/GenBank/DDBJ databases">
        <title>Cohnella sp. nov. isolated from preserved vegetables.</title>
        <authorList>
            <person name="Lin S.-Y."/>
            <person name="Hung M.-H."/>
            <person name="Young C.-C."/>
        </authorList>
    </citation>
    <scope>NUCLEOTIDE SEQUENCE [LARGE SCALE GENOMIC DNA]</scope>
    <source>
        <strain evidence="3 4">CC-MHH1044</strain>
    </source>
</reference>
<keyword evidence="1" id="KW-0732">Signal</keyword>
<feature type="domain" description="CBM6" evidence="2">
    <location>
        <begin position="132"/>
        <end position="261"/>
    </location>
</feature>
<gene>
    <name evidence="3" type="ORF">E6C55_31285</name>
</gene>
<dbReference type="EMBL" id="SSOB01000066">
    <property type="protein sequence ID" value="THF72952.1"/>
    <property type="molecule type" value="Genomic_DNA"/>
</dbReference>
<evidence type="ECO:0000256" key="1">
    <source>
        <dbReference type="SAM" id="SignalP"/>
    </source>
</evidence>
<dbReference type="InterPro" id="IPR017853">
    <property type="entry name" value="GH"/>
</dbReference>
<comment type="caution">
    <text evidence="3">The sequence shown here is derived from an EMBL/GenBank/DDBJ whole genome shotgun (WGS) entry which is preliminary data.</text>
</comment>
<evidence type="ECO:0000313" key="4">
    <source>
        <dbReference type="Proteomes" id="UP000310636"/>
    </source>
</evidence>
<sequence>MGGKNVKKGKKAMLFAGLIALLSSTVSVTPAYAATSLTVDLSSVIRPVTHAAGGSLYGVIENQPDNSLIIPLHAKAFNNPAVAGYQQPWGAAVPVAQKLAGTGSQVSIRLADWFTGWYNYSNLNDWFNKLTTTVNAVKSAGLTNIYGYEVWNEPNGTWKGQYVGGIDYSDSYVQFTVSVPTTKAYAMTIRYANGTSASSTQNLTVNGGGATTVAYPRTDGWLNTGSASTVTVNVNLNAGSNTIRLAKGSTGYAELDLIDIAGGNPARYEAENGTVNHSTTYSSGYASSNTSGNLTFSEFFSQSYTKLKQLDSTAKVIGPSLAGYSHNFMVEFLTYQKVHNTLPDIGGWHILSGENITSTFEDYRAIESSLGITPEPISINEYSGAGWLSDEGKPGKVAPLIAKFERLQIDTAMQSYWDVPNPGRLGSLLSSSAQRNGGWWFYKWYGDMTGNMVSVTPPNVYDMTGLDGFANVDSLRQYASVLFGGVTDGTVNAVIQNFPSFFGTNGSKVHVRVESTPFVNRSMAVNTTNTLFEADYTIAGNQITVPITGVNSNDGYRIYITPFGQATNVYEAEYAAVSHSNISSSASASGGKYVAQIDFSDSYVDFYVKVPTTKTYTMTIRYANGTGANSTHSLNVNGGSTTTVTYTPTAGWGQFGSVNVSVGLTAGDNIIRLAKGSIGFAELDNITIN</sequence>
<dbReference type="InterPro" id="IPR005084">
    <property type="entry name" value="CBM6"/>
</dbReference>
<feature type="domain" description="CBM6" evidence="2">
    <location>
        <begin position="568"/>
        <end position="689"/>
    </location>
</feature>
<dbReference type="SUPFAM" id="SSF51445">
    <property type="entry name" value="(Trans)glycosidases"/>
    <property type="match status" value="2"/>
</dbReference>
<evidence type="ECO:0000313" key="3">
    <source>
        <dbReference type="EMBL" id="THF72952.1"/>
    </source>
</evidence>
<keyword evidence="4" id="KW-1185">Reference proteome</keyword>